<dbReference type="InterPro" id="IPR041698">
    <property type="entry name" value="Methyltransf_25"/>
</dbReference>
<sequence length="261" mass="28669">MTHAIEDLIRRWDDQQAAYITHREQRFEIMLDVVAHVCATTADVASDGTGLIAVDLACGPGSLSQRILERFPGARVIGIDYDPVLLALAGAWLGSRYGERFSALDADLAAPGWETQLPEGAVHVAVSSTALHWLRPAQLVALYDTLGTVLPPDGVFMDADHLRYDPASQPLLSRVAAADDERTQHEAHSRGVRTWDEWWTDAVALPELAQHAGERARRFAARPPTPHAPLELHLSALRAAGFAESGVIWRHYDDVVVLGRR</sequence>
<keyword evidence="2" id="KW-0808">Transferase</keyword>
<gene>
    <name evidence="2" type="ORF">QFZ46_001972</name>
</gene>
<feature type="domain" description="Methyltransferase" evidence="1">
    <location>
        <begin position="54"/>
        <end position="154"/>
    </location>
</feature>
<evidence type="ECO:0000313" key="2">
    <source>
        <dbReference type="EMBL" id="MDQ0643812.1"/>
    </source>
</evidence>
<protein>
    <submittedName>
        <fullName evidence="2">Trans-aconitate methyltransferase</fullName>
    </submittedName>
</protein>
<comment type="caution">
    <text evidence="2">The sequence shown here is derived from an EMBL/GenBank/DDBJ whole genome shotgun (WGS) entry which is preliminary data.</text>
</comment>
<dbReference type="CDD" id="cd02440">
    <property type="entry name" value="AdoMet_MTases"/>
    <property type="match status" value="1"/>
</dbReference>
<dbReference type="GO" id="GO:0032259">
    <property type="term" value="P:methylation"/>
    <property type="evidence" value="ECO:0007669"/>
    <property type="project" value="UniProtKB-KW"/>
</dbReference>
<dbReference type="Pfam" id="PF13649">
    <property type="entry name" value="Methyltransf_25"/>
    <property type="match status" value="1"/>
</dbReference>
<dbReference type="InterPro" id="IPR029063">
    <property type="entry name" value="SAM-dependent_MTases_sf"/>
</dbReference>
<dbReference type="GO" id="GO:0008168">
    <property type="term" value="F:methyltransferase activity"/>
    <property type="evidence" value="ECO:0007669"/>
    <property type="project" value="UniProtKB-KW"/>
</dbReference>
<name>A0ABU0PA20_9MICO</name>
<dbReference type="SUPFAM" id="SSF53335">
    <property type="entry name" value="S-adenosyl-L-methionine-dependent methyltransferases"/>
    <property type="match status" value="1"/>
</dbReference>
<dbReference type="Gene3D" id="3.40.50.150">
    <property type="entry name" value="Vaccinia Virus protein VP39"/>
    <property type="match status" value="1"/>
</dbReference>
<proteinExistence type="predicted"/>
<dbReference type="EMBL" id="JAUSXK010000001">
    <property type="protein sequence ID" value="MDQ0643812.1"/>
    <property type="molecule type" value="Genomic_DNA"/>
</dbReference>
<keyword evidence="2" id="KW-0489">Methyltransferase</keyword>
<evidence type="ECO:0000313" key="3">
    <source>
        <dbReference type="Proteomes" id="UP001239085"/>
    </source>
</evidence>
<dbReference type="RefSeq" id="WP_307360918.1">
    <property type="nucleotide sequence ID" value="NZ_JAUSXK010000001.1"/>
</dbReference>
<reference evidence="2 3" key="1">
    <citation type="submission" date="2023-07" db="EMBL/GenBank/DDBJ databases">
        <title>Comparative genomics of wheat-associated soil bacteria to identify genetic determinants of phenazine resistance.</title>
        <authorList>
            <person name="Mouncey N."/>
        </authorList>
    </citation>
    <scope>NUCLEOTIDE SEQUENCE [LARGE SCALE GENOMIC DNA]</scope>
    <source>
        <strain evidence="2 3">W2I7</strain>
    </source>
</reference>
<organism evidence="2 3">
    <name type="scientific">Microbacterium murale</name>
    <dbReference type="NCBI Taxonomy" id="1081040"/>
    <lineage>
        <taxon>Bacteria</taxon>
        <taxon>Bacillati</taxon>
        <taxon>Actinomycetota</taxon>
        <taxon>Actinomycetes</taxon>
        <taxon>Micrococcales</taxon>
        <taxon>Microbacteriaceae</taxon>
        <taxon>Microbacterium</taxon>
    </lineage>
</organism>
<evidence type="ECO:0000259" key="1">
    <source>
        <dbReference type="Pfam" id="PF13649"/>
    </source>
</evidence>
<keyword evidence="3" id="KW-1185">Reference proteome</keyword>
<dbReference type="Proteomes" id="UP001239085">
    <property type="component" value="Unassembled WGS sequence"/>
</dbReference>
<accession>A0ABU0PA20</accession>